<protein>
    <submittedName>
        <fullName evidence="8">CoA pyrophosphatase</fullName>
    </submittedName>
</protein>
<sequence>MKFKESVFRKIIRDYLPEPIRKPCQYSVLLPLVFHQDEWHVLYEVRSSNISQPGDTSFPGGRIESNESSEEAAVRECCEELMISKEKIEVIGQIDYIVNERVIVYCFVGIIHDIEVNKIGPNDLEVDYVFTLPLNYLLANEPTYYNATTITKTIEGFPYHLMAHGKNYNFRSTNREIPFYDLPNGEFLWGYTANMTHRFIEILRGYSK</sequence>
<evidence type="ECO:0000313" key="9">
    <source>
        <dbReference type="Proteomes" id="UP000721415"/>
    </source>
</evidence>
<evidence type="ECO:0000256" key="2">
    <source>
        <dbReference type="ARBA" id="ARBA00001946"/>
    </source>
</evidence>
<comment type="cofactor">
    <cofactor evidence="1">
        <name>Mn(2+)</name>
        <dbReference type="ChEBI" id="CHEBI:29035"/>
    </cofactor>
</comment>
<dbReference type="PROSITE" id="PS51462">
    <property type="entry name" value="NUDIX"/>
    <property type="match status" value="1"/>
</dbReference>
<reference evidence="8 9" key="1">
    <citation type="submission" date="2020-07" db="EMBL/GenBank/DDBJ databases">
        <title>Facklamia lactis sp. nov., isolated from raw milk.</title>
        <authorList>
            <person name="Doll E.V."/>
            <person name="Huptas C."/>
            <person name="Staib L."/>
            <person name="Wenning M."/>
            <person name="Scherer S."/>
        </authorList>
    </citation>
    <scope>NUCLEOTIDE SEQUENCE [LARGE SCALE GENOMIC DNA]</scope>
    <source>
        <strain evidence="8 9">DSM 111018</strain>
    </source>
</reference>
<accession>A0ABS0LSG8</accession>
<dbReference type="Pfam" id="PF00293">
    <property type="entry name" value="NUDIX"/>
    <property type="match status" value="1"/>
</dbReference>
<evidence type="ECO:0000256" key="4">
    <source>
        <dbReference type="ARBA" id="ARBA00022801"/>
    </source>
</evidence>
<feature type="domain" description="Nudix hydrolase" evidence="7">
    <location>
        <begin position="19"/>
        <end position="158"/>
    </location>
</feature>
<dbReference type="InterPro" id="IPR000086">
    <property type="entry name" value="NUDIX_hydrolase_dom"/>
</dbReference>
<dbReference type="PANTHER" id="PTHR12992">
    <property type="entry name" value="NUDIX HYDROLASE"/>
    <property type="match status" value="1"/>
</dbReference>
<gene>
    <name evidence="8" type="ORF">HZY91_09530</name>
</gene>
<evidence type="ECO:0000256" key="6">
    <source>
        <dbReference type="ARBA" id="ARBA00023211"/>
    </source>
</evidence>
<evidence type="ECO:0000256" key="5">
    <source>
        <dbReference type="ARBA" id="ARBA00022842"/>
    </source>
</evidence>
<dbReference type="Gene3D" id="3.90.79.10">
    <property type="entry name" value="Nucleoside Triphosphate Pyrophosphohydrolase"/>
    <property type="match status" value="1"/>
</dbReference>
<dbReference type="InterPro" id="IPR045121">
    <property type="entry name" value="CoAse"/>
</dbReference>
<dbReference type="RefSeq" id="WP_197116030.1">
    <property type="nucleotide sequence ID" value="NZ_JACBXQ010000006.1"/>
</dbReference>
<keyword evidence="6" id="KW-0464">Manganese</keyword>
<evidence type="ECO:0000256" key="3">
    <source>
        <dbReference type="ARBA" id="ARBA00022723"/>
    </source>
</evidence>
<dbReference type="Proteomes" id="UP000721415">
    <property type="component" value="Unassembled WGS sequence"/>
</dbReference>
<dbReference type="EMBL" id="JACBXQ010000006">
    <property type="protein sequence ID" value="MBG9987108.1"/>
    <property type="molecule type" value="Genomic_DNA"/>
</dbReference>
<proteinExistence type="predicted"/>
<keyword evidence="5" id="KW-0460">Magnesium</keyword>
<dbReference type="InterPro" id="IPR015797">
    <property type="entry name" value="NUDIX_hydrolase-like_dom_sf"/>
</dbReference>
<organism evidence="8 9">
    <name type="scientific">Facklamia lactis</name>
    <dbReference type="NCBI Taxonomy" id="2749967"/>
    <lineage>
        <taxon>Bacteria</taxon>
        <taxon>Bacillati</taxon>
        <taxon>Bacillota</taxon>
        <taxon>Bacilli</taxon>
        <taxon>Lactobacillales</taxon>
        <taxon>Aerococcaceae</taxon>
        <taxon>Facklamia</taxon>
    </lineage>
</organism>
<dbReference type="SUPFAM" id="SSF55811">
    <property type="entry name" value="Nudix"/>
    <property type="match status" value="1"/>
</dbReference>
<name>A0ABS0LSG8_9LACT</name>
<keyword evidence="4" id="KW-0378">Hydrolase</keyword>
<evidence type="ECO:0000256" key="1">
    <source>
        <dbReference type="ARBA" id="ARBA00001936"/>
    </source>
</evidence>
<keyword evidence="9" id="KW-1185">Reference proteome</keyword>
<dbReference type="PANTHER" id="PTHR12992:SF11">
    <property type="entry name" value="MITOCHONDRIAL COENZYME A DIPHOSPHATASE NUDT8"/>
    <property type="match status" value="1"/>
</dbReference>
<comment type="cofactor">
    <cofactor evidence="2">
        <name>Mg(2+)</name>
        <dbReference type="ChEBI" id="CHEBI:18420"/>
    </cofactor>
</comment>
<evidence type="ECO:0000313" key="8">
    <source>
        <dbReference type="EMBL" id="MBG9987108.1"/>
    </source>
</evidence>
<keyword evidence="3" id="KW-0479">Metal-binding</keyword>
<evidence type="ECO:0000259" key="7">
    <source>
        <dbReference type="PROSITE" id="PS51462"/>
    </source>
</evidence>
<comment type="caution">
    <text evidence="8">The sequence shown here is derived from an EMBL/GenBank/DDBJ whole genome shotgun (WGS) entry which is preliminary data.</text>
</comment>
<dbReference type="CDD" id="cd03426">
    <property type="entry name" value="NUDIX_CoAse_Nudt7"/>
    <property type="match status" value="1"/>
</dbReference>